<gene>
    <name evidence="1" type="ORF">GR170_18940</name>
</gene>
<keyword evidence="2" id="KW-1185">Reference proteome</keyword>
<proteinExistence type="predicted"/>
<accession>A0A6L7G7B1</accession>
<protein>
    <submittedName>
        <fullName evidence="1">Uncharacterized protein</fullName>
    </submittedName>
</protein>
<sequence>MDWCLDARLAPARRADPALDFCLWPYDPPRLPGRDSWQGAALLYHSFATAGLSHRMLEICDALIAANGPFNTVWGLKHAGGRLSWEFYFYDYTRLERRFDTRALARALEGLVTITAPLSGDDRPYFMFSIEIGADQLAGAPVDQLDLYLGNPGSTVSSGICYGLSPRGWEMRNFYFFFNALTEAPQIRQKLAETAHAGQPLPDLSPWLWRGITPQTLVVANKRAADGVYFSRIPADQTLTCLERLGYPEAITGFFRSNRARFDHLLFDIGYDWQAGPQGITWTKGSVYGLL</sequence>
<dbReference type="RefSeq" id="WP_160896036.1">
    <property type="nucleotide sequence ID" value="NZ_WUMU01000022.1"/>
</dbReference>
<reference evidence="1 2" key="1">
    <citation type="submission" date="2019-12" db="EMBL/GenBank/DDBJ databases">
        <authorList>
            <person name="Li M."/>
        </authorList>
    </citation>
    <scope>NUCLEOTIDE SEQUENCE [LARGE SCALE GENOMIC DNA]</scope>
    <source>
        <strain evidence="1 2">GBMRC 2024</strain>
    </source>
</reference>
<name>A0A6L7G7B1_9RHOB</name>
<comment type="caution">
    <text evidence="1">The sequence shown here is derived from an EMBL/GenBank/DDBJ whole genome shotgun (WGS) entry which is preliminary data.</text>
</comment>
<dbReference type="EMBL" id="WUMU01000022">
    <property type="protein sequence ID" value="MXN19915.1"/>
    <property type="molecule type" value="Genomic_DNA"/>
</dbReference>
<dbReference type="Proteomes" id="UP000477911">
    <property type="component" value="Unassembled WGS sequence"/>
</dbReference>
<evidence type="ECO:0000313" key="1">
    <source>
        <dbReference type="EMBL" id="MXN19915.1"/>
    </source>
</evidence>
<organism evidence="1 2">
    <name type="scientific">Pseudooceanicola albus</name>
    <dbReference type="NCBI Taxonomy" id="2692189"/>
    <lineage>
        <taxon>Bacteria</taxon>
        <taxon>Pseudomonadati</taxon>
        <taxon>Pseudomonadota</taxon>
        <taxon>Alphaproteobacteria</taxon>
        <taxon>Rhodobacterales</taxon>
        <taxon>Paracoccaceae</taxon>
        <taxon>Pseudooceanicola</taxon>
    </lineage>
</organism>
<evidence type="ECO:0000313" key="2">
    <source>
        <dbReference type="Proteomes" id="UP000477911"/>
    </source>
</evidence>
<dbReference type="AlphaFoldDB" id="A0A6L7G7B1"/>